<dbReference type="Proteomes" id="UP001159363">
    <property type="component" value="Chromosome 4"/>
</dbReference>
<organism evidence="1 2">
    <name type="scientific">Dryococelus australis</name>
    <dbReference type="NCBI Taxonomy" id="614101"/>
    <lineage>
        <taxon>Eukaryota</taxon>
        <taxon>Metazoa</taxon>
        <taxon>Ecdysozoa</taxon>
        <taxon>Arthropoda</taxon>
        <taxon>Hexapoda</taxon>
        <taxon>Insecta</taxon>
        <taxon>Pterygota</taxon>
        <taxon>Neoptera</taxon>
        <taxon>Polyneoptera</taxon>
        <taxon>Phasmatodea</taxon>
        <taxon>Verophasmatodea</taxon>
        <taxon>Anareolatae</taxon>
        <taxon>Phasmatidae</taxon>
        <taxon>Eurycanthinae</taxon>
        <taxon>Dryococelus</taxon>
    </lineage>
</organism>
<protein>
    <submittedName>
        <fullName evidence="1">Uncharacterized protein</fullName>
    </submittedName>
</protein>
<keyword evidence="2" id="KW-1185">Reference proteome</keyword>
<name>A0ABQ9HIY7_9NEOP</name>
<gene>
    <name evidence="1" type="ORF">PR048_016155</name>
</gene>
<evidence type="ECO:0000313" key="2">
    <source>
        <dbReference type="Proteomes" id="UP001159363"/>
    </source>
</evidence>
<dbReference type="EMBL" id="JARBHB010000005">
    <property type="protein sequence ID" value="KAJ8884298.1"/>
    <property type="molecule type" value="Genomic_DNA"/>
</dbReference>
<proteinExistence type="predicted"/>
<sequence length="54" mass="6727">MLHSLTRCTSDKLWLKIFLLFVVLTEKTCWHISMERLRHVQILINLHLWRYPHR</sequence>
<evidence type="ECO:0000313" key="1">
    <source>
        <dbReference type="EMBL" id="KAJ8884298.1"/>
    </source>
</evidence>
<reference evidence="1 2" key="1">
    <citation type="submission" date="2023-02" db="EMBL/GenBank/DDBJ databases">
        <title>LHISI_Scaffold_Assembly.</title>
        <authorList>
            <person name="Stuart O.P."/>
            <person name="Cleave R."/>
            <person name="Magrath M.J.L."/>
            <person name="Mikheyev A.S."/>
        </authorList>
    </citation>
    <scope>NUCLEOTIDE SEQUENCE [LARGE SCALE GENOMIC DNA]</scope>
    <source>
        <strain evidence="1">Daus_M_001</strain>
        <tissue evidence="1">Leg muscle</tissue>
    </source>
</reference>
<comment type="caution">
    <text evidence="1">The sequence shown here is derived from an EMBL/GenBank/DDBJ whole genome shotgun (WGS) entry which is preliminary data.</text>
</comment>
<accession>A0ABQ9HIY7</accession>